<keyword evidence="4 5" id="KW-0472">Membrane</keyword>
<dbReference type="GO" id="GO:0005886">
    <property type="term" value="C:plasma membrane"/>
    <property type="evidence" value="ECO:0007669"/>
    <property type="project" value="UniProtKB-SubCell"/>
</dbReference>
<feature type="transmembrane region" description="Helical" evidence="5">
    <location>
        <begin position="136"/>
        <end position="159"/>
    </location>
</feature>
<dbReference type="RefSeq" id="WP_090534460.1">
    <property type="nucleotide sequence ID" value="NZ_FNRQ01000004.1"/>
</dbReference>
<evidence type="ECO:0000256" key="5">
    <source>
        <dbReference type="HAMAP-Rule" id="MF_00221"/>
    </source>
</evidence>
<dbReference type="GO" id="GO:0046872">
    <property type="term" value="F:metal ion binding"/>
    <property type="evidence" value="ECO:0007669"/>
    <property type="project" value="UniProtKB-UniRule"/>
</dbReference>
<dbReference type="OrthoDB" id="9787548at2"/>
<dbReference type="NCBIfam" id="TIGR01197">
    <property type="entry name" value="nramp"/>
    <property type="match status" value="1"/>
</dbReference>
<keyword evidence="2 5" id="KW-0812">Transmembrane</keyword>
<evidence type="ECO:0000313" key="7">
    <source>
        <dbReference type="Proteomes" id="UP000198638"/>
    </source>
</evidence>
<comment type="function">
    <text evidence="5">H(+)-stimulated, divalent metal cation uptake system.</text>
</comment>
<feature type="transmembrane region" description="Helical" evidence="5">
    <location>
        <begin position="300"/>
        <end position="320"/>
    </location>
</feature>
<dbReference type="GO" id="GO:0034755">
    <property type="term" value="P:iron ion transmembrane transport"/>
    <property type="evidence" value="ECO:0007669"/>
    <property type="project" value="TreeGrafter"/>
</dbReference>
<dbReference type="GO" id="GO:0005384">
    <property type="term" value="F:manganese ion transmembrane transporter activity"/>
    <property type="evidence" value="ECO:0007669"/>
    <property type="project" value="TreeGrafter"/>
</dbReference>
<dbReference type="PRINTS" id="PR00447">
    <property type="entry name" value="NATRESASSCMP"/>
</dbReference>
<dbReference type="NCBIfam" id="NF001923">
    <property type="entry name" value="PRK00701.1"/>
    <property type="match status" value="1"/>
</dbReference>
<feature type="transmembrane region" description="Helical" evidence="5">
    <location>
        <begin position="68"/>
        <end position="91"/>
    </location>
</feature>
<dbReference type="EMBL" id="FNRQ01000004">
    <property type="protein sequence ID" value="SEA95362.1"/>
    <property type="molecule type" value="Genomic_DNA"/>
</dbReference>
<keyword evidence="5" id="KW-0769">Symport</keyword>
<keyword evidence="5" id="KW-0813">Transport</keyword>
<accession>A0A1H4FFW5</accession>
<gene>
    <name evidence="5" type="primary">mntH</name>
    <name evidence="6" type="ORF">SAMN05192564_104295</name>
</gene>
<feature type="transmembrane region" description="Helical" evidence="5">
    <location>
        <begin position="215"/>
        <end position="238"/>
    </location>
</feature>
<dbReference type="HAMAP" id="MF_00221">
    <property type="entry name" value="NRAMP"/>
    <property type="match status" value="1"/>
</dbReference>
<dbReference type="Proteomes" id="UP000198638">
    <property type="component" value="Unassembled WGS sequence"/>
</dbReference>
<proteinExistence type="inferred from homology"/>
<evidence type="ECO:0000256" key="1">
    <source>
        <dbReference type="ARBA" id="ARBA00004141"/>
    </source>
</evidence>
<protein>
    <recommendedName>
        <fullName evidence="5">Divalent metal cation transporter MntH</fullName>
    </recommendedName>
</protein>
<dbReference type="NCBIfam" id="NF037982">
    <property type="entry name" value="Nramp_1"/>
    <property type="match status" value="1"/>
</dbReference>
<dbReference type="InterPro" id="IPR001046">
    <property type="entry name" value="NRAMP_fam"/>
</dbReference>
<dbReference type="Pfam" id="PF01566">
    <property type="entry name" value="Nramp"/>
    <property type="match status" value="1"/>
</dbReference>
<organism evidence="6 7">
    <name type="scientific">Paraburkholderia sartisoli</name>
    <dbReference type="NCBI Taxonomy" id="83784"/>
    <lineage>
        <taxon>Bacteria</taxon>
        <taxon>Pseudomonadati</taxon>
        <taxon>Pseudomonadota</taxon>
        <taxon>Betaproteobacteria</taxon>
        <taxon>Burkholderiales</taxon>
        <taxon>Burkholderiaceae</taxon>
        <taxon>Paraburkholderia</taxon>
    </lineage>
</organism>
<dbReference type="STRING" id="83784.SAMN05192564_104295"/>
<evidence type="ECO:0000256" key="2">
    <source>
        <dbReference type="ARBA" id="ARBA00022692"/>
    </source>
</evidence>
<comment type="subcellular location">
    <subcellularLocation>
        <location evidence="5">Cell membrane</location>
        <topology evidence="5">Multi-pass membrane protein</topology>
    </subcellularLocation>
    <subcellularLocation>
        <location evidence="1">Membrane</location>
        <topology evidence="1">Multi-pass membrane protein</topology>
    </subcellularLocation>
</comment>
<keyword evidence="5" id="KW-1003">Cell membrane</keyword>
<dbReference type="AlphaFoldDB" id="A0A1H4FFW5"/>
<keyword evidence="7" id="KW-1185">Reference proteome</keyword>
<dbReference type="GO" id="GO:0015086">
    <property type="term" value="F:cadmium ion transmembrane transporter activity"/>
    <property type="evidence" value="ECO:0007669"/>
    <property type="project" value="TreeGrafter"/>
</dbReference>
<dbReference type="GO" id="GO:0015293">
    <property type="term" value="F:symporter activity"/>
    <property type="evidence" value="ECO:0007669"/>
    <property type="project" value="UniProtKB-UniRule"/>
</dbReference>
<feature type="transmembrane region" description="Helical" evidence="5">
    <location>
        <begin position="259"/>
        <end position="280"/>
    </location>
</feature>
<name>A0A1H4FFW5_9BURK</name>
<feature type="transmembrane region" description="Helical" evidence="5">
    <location>
        <begin position="377"/>
        <end position="397"/>
    </location>
</feature>
<comment type="similarity">
    <text evidence="5">Belongs to the NRAMP family.</text>
</comment>
<evidence type="ECO:0000313" key="6">
    <source>
        <dbReference type="EMBL" id="SEA95362.1"/>
    </source>
</evidence>
<feature type="transmembrane region" description="Helical" evidence="5">
    <location>
        <begin position="417"/>
        <end position="441"/>
    </location>
</feature>
<dbReference type="PANTHER" id="PTHR11706">
    <property type="entry name" value="SOLUTE CARRIER PROTEIN FAMILY 11 MEMBER"/>
    <property type="match status" value="1"/>
</dbReference>
<sequence>MSYRLPTTATAPFCPSEVKGSVEVPQGAPFWKKILQFAGPGLLISIGYMDPGNWATDIEAGSRYGYNLLFVVMLSSLAAMALQCLSMRLGIVTGQDLARLSRARYSPNVARVQWLLAELSIVACDLAEVLGGALAFHLLLGCSLTTGVILTAFDTLIVLGLQGKNFRSLEAIILGLIATIGVGYIIELVLVQPHWPSVARGLVPSWHALGEREPLYLAIGILGATVMPHNLYLHSSIVQTRVVRRDRRSIASAIGLSRLDTIVSLVLALLINAAILILAAAAFHATGHNQVTEIEDAYKLLAPVVGSGLAAVLFAVTLLASGQSSTFTGTVAGQVIMEGFLNLKIPCWQRRFITRVLALVPALIGVQMMGSGAVGKLLVASQVVLSLQLPFALWPLIRMTNDRALMGDFTNRLSTRLLAWLLFGVISAANLWLVVQTVGWIA</sequence>
<keyword evidence="5" id="KW-0406">Ion transport</keyword>
<evidence type="ECO:0000256" key="4">
    <source>
        <dbReference type="ARBA" id="ARBA00023136"/>
    </source>
</evidence>
<reference evidence="7" key="1">
    <citation type="submission" date="2016-10" db="EMBL/GenBank/DDBJ databases">
        <authorList>
            <person name="Varghese N."/>
            <person name="Submissions S."/>
        </authorList>
    </citation>
    <scope>NUCLEOTIDE SEQUENCE [LARGE SCALE GENOMIC DNA]</scope>
    <source>
        <strain evidence="7">LMG 24000</strain>
    </source>
</reference>
<keyword evidence="3 5" id="KW-1133">Transmembrane helix</keyword>
<evidence type="ECO:0000256" key="3">
    <source>
        <dbReference type="ARBA" id="ARBA00022989"/>
    </source>
</evidence>
<feature type="transmembrane region" description="Helical" evidence="5">
    <location>
        <begin position="352"/>
        <end position="371"/>
    </location>
</feature>
<feature type="transmembrane region" description="Helical" evidence="5">
    <location>
        <begin position="171"/>
        <end position="195"/>
    </location>
</feature>
<dbReference type="PANTHER" id="PTHR11706:SF101">
    <property type="entry name" value="MANGANESE TRANSPORTER SMF1"/>
    <property type="match status" value="1"/>
</dbReference>